<feature type="region of interest" description="Disordered" evidence="1">
    <location>
        <begin position="89"/>
        <end position="115"/>
    </location>
</feature>
<dbReference type="EMBL" id="QNGE01005566">
    <property type="protein sequence ID" value="KAA3671969.1"/>
    <property type="molecule type" value="Genomic_DNA"/>
</dbReference>
<feature type="compositionally biased region" description="Basic and acidic residues" evidence="1">
    <location>
        <begin position="262"/>
        <end position="273"/>
    </location>
</feature>
<feature type="region of interest" description="Disordered" evidence="1">
    <location>
        <begin position="262"/>
        <end position="295"/>
    </location>
</feature>
<gene>
    <name evidence="2" type="ORF">DEA37_0007132</name>
</gene>
<feature type="region of interest" description="Disordered" evidence="1">
    <location>
        <begin position="312"/>
        <end position="379"/>
    </location>
</feature>
<name>A0A5J4N9S5_9TREM</name>
<reference evidence="2 3" key="1">
    <citation type="journal article" date="2019" name="Gigascience">
        <title>Whole-genome sequence of the oriental lung fluke Paragonimus westermani.</title>
        <authorList>
            <person name="Oey H."/>
            <person name="Zakrzewski M."/>
            <person name="Narain K."/>
            <person name="Devi K.R."/>
            <person name="Agatsuma T."/>
            <person name="Nawaratna S."/>
            <person name="Gobert G.N."/>
            <person name="Jones M.K."/>
            <person name="Ragan M.A."/>
            <person name="McManus D.P."/>
            <person name="Krause L."/>
        </authorList>
    </citation>
    <scope>NUCLEOTIDE SEQUENCE [LARGE SCALE GENOMIC DNA]</scope>
    <source>
        <strain evidence="2 3">IND2009</strain>
    </source>
</reference>
<keyword evidence="3" id="KW-1185">Reference proteome</keyword>
<sequence length="396" mass="43844">MSAWCSKIRKQGIPIQDPSDTLRKRQTSDCSISYPLRHPAKNTSKPMPSSGTRNLTEDTTGIVSPTCNDSLYAKPLGSLLCGFVSKTRPNSEDQLEDTHPHTRHTSTAQPHPVSISNMDHTTESYQNSAVQGVCSDALDLEEFELLEEMAENSSFSSLTTSFISKLGKNSLRDRLKRAEEKLQKLALNDRSNHENANRVCSSADFLERQSSNNPQGLCPEAAPEQSVLLVPDKHRPRPAAAILANNTANKCKKVARFHLVHEGRSATKEDRSQDNQLQKQDEPEATSPCTPDLEASYDGIKRSSLEFDDVNSWTVGSKLPTPSAQPYRDDSSSGCRSPSKILDTRWSDTTCARRSSPRPFGNNSKSPVPPKTNAAPYETELINLADDFLDKFKREP</sequence>
<feature type="non-terminal residue" evidence="2">
    <location>
        <position position="396"/>
    </location>
</feature>
<feature type="compositionally biased region" description="Polar residues" evidence="1">
    <location>
        <begin position="312"/>
        <end position="324"/>
    </location>
</feature>
<evidence type="ECO:0000256" key="1">
    <source>
        <dbReference type="SAM" id="MobiDB-lite"/>
    </source>
</evidence>
<evidence type="ECO:0000313" key="2">
    <source>
        <dbReference type="EMBL" id="KAA3671969.1"/>
    </source>
</evidence>
<proteinExistence type="predicted"/>
<organism evidence="2 3">
    <name type="scientific">Paragonimus westermani</name>
    <dbReference type="NCBI Taxonomy" id="34504"/>
    <lineage>
        <taxon>Eukaryota</taxon>
        <taxon>Metazoa</taxon>
        <taxon>Spiralia</taxon>
        <taxon>Lophotrochozoa</taxon>
        <taxon>Platyhelminthes</taxon>
        <taxon>Trematoda</taxon>
        <taxon>Digenea</taxon>
        <taxon>Plagiorchiida</taxon>
        <taxon>Troglotremata</taxon>
        <taxon>Troglotrematidae</taxon>
        <taxon>Paragonimus</taxon>
    </lineage>
</organism>
<feature type="compositionally biased region" description="Polar residues" evidence="1">
    <location>
        <begin position="105"/>
        <end position="115"/>
    </location>
</feature>
<feature type="region of interest" description="Disordered" evidence="1">
    <location>
        <begin position="14"/>
        <end position="54"/>
    </location>
</feature>
<comment type="caution">
    <text evidence="2">The sequence shown here is derived from an EMBL/GenBank/DDBJ whole genome shotgun (WGS) entry which is preliminary data.</text>
</comment>
<feature type="compositionally biased region" description="Polar residues" evidence="1">
    <location>
        <begin position="41"/>
        <end position="54"/>
    </location>
</feature>
<accession>A0A5J4N9S5</accession>
<dbReference type="Proteomes" id="UP000324629">
    <property type="component" value="Unassembled WGS sequence"/>
</dbReference>
<evidence type="ECO:0000313" key="3">
    <source>
        <dbReference type="Proteomes" id="UP000324629"/>
    </source>
</evidence>
<dbReference type="AlphaFoldDB" id="A0A5J4N9S5"/>
<protein>
    <submittedName>
        <fullName evidence="2">Uncharacterized protein</fullName>
    </submittedName>
</protein>